<dbReference type="PANTHER" id="PTHR12183:SF32">
    <property type="entry name" value="MITOCHONDRIAL E3 UBIQUITIN PROTEIN LIGASE 1"/>
    <property type="match status" value="1"/>
</dbReference>
<feature type="coiled-coil region" evidence="15">
    <location>
        <begin position="252"/>
        <end position="283"/>
    </location>
</feature>
<dbReference type="Pfam" id="PF13920">
    <property type="entry name" value="zf-C3HC4_3"/>
    <property type="match status" value="1"/>
</dbReference>
<dbReference type="Pfam" id="PF12483">
    <property type="entry name" value="GIDE"/>
    <property type="match status" value="1"/>
</dbReference>
<dbReference type="AlphaFoldDB" id="A0ABD0YYE3"/>
<evidence type="ECO:0000256" key="8">
    <source>
        <dbReference type="ARBA" id="ARBA00022786"/>
    </source>
</evidence>
<evidence type="ECO:0000256" key="10">
    <source>
        <dbReference type="ARBA" id="ARBA00022833"/>
    </source>
</evidence>
<dbReference type="GO" id="GO:0008270">
    <property type="term" value="F:zinc ion binding"/>
    <property type="evidence" value="ECO:0007669"/>
    <property type="project" value="UniProtKB-KW"/>
</dbReference>
<evidence type="ECO:0000313" key="18">
    <source>
        <dbReference type="EMBL" id="KAL1140971.1"/>
    </source>
</evidence>
<feature type="domain" description="RING-type" evidence="17">
    <location>
        <begin position="289"/>
        <end position="325"/>
    </location>
</feature>
<dbReference type="Gene3D" id="3.30.40.10">
    <property type="entry name" value="Zinc/RING finger domain, C3HC4 (zinc finger)"/>
    <property type="match status" value="1"/>
</dbReference>
<evidence type="ECO:0000256" key="6">
    <source>
        <dbReference type="ARBA" id="ARBA00022723"/>
    </source>
</evidence>
<evidence type="ECO:0000256" key="4">
    <source>
        <dbReference type="ARBA" id="ARBA00022679"/>
    </source>
</evidence>
<keyword evidence="11 16" id="KW-1133">Transmembrane helix</keyword>
<evidence type="ECO:0000256" key="3">
    <source>
        <dbReference type="ARBA" id="ARBA00012483"/>
    </source>
</evidence>
<comment type="catalytic activity">
    <reaction evidence="1">
        <text>S-ubiquitinyl-[E2 ubiquitin-conjugating enzyme]-L-cysteine + [acceptor protein]-L-lysine = [E2 ubiquitin-conjugating enzyme]-L-cysteine + N(6)-ubiquitinyl-[acceptor protein]-L-lysine.</text>
        <dbReference type="EC" id="2.3.2.27"/>
    </reaction>
</comment>
<organism evidence="18 19">
    <name type="scientific">Ranatra chinensis</name>
    <dbReference type="NCBI Taxonomy" id="642074"/>
    <lineage>
        <taxon>Eukaryota</taxon>
        <taxon>Metazoa</taxon>
        <taxon>Ecdysozoa</taxon>
        <taxon>Arthropoda</taxon>
        <taxon>Hexapoda</taxon>
        <taxon>Insecta</taxon>
        <taxon>Pterygota</taxon>
        <taxon>Neoptera</taxon>
        <taxon>Paraneoptera</taxon>
        <taxon>Hemiptera</taxon>
        <taxon>Heteroptera</taxon>
        <taxon>Panheteroptera</taxon>
        <taxon>Nepomorpha</taxon>
        <taxon>Nepidae</taxon>
        <taxon>Ranatrinae</taxon>
        <taxon>Ranatra</taxon>
    </lineage>
</organism>
<comment type="subcellular location">
    <subcellularLocation>
        <location evidence="2">Mitochondrion outer membrane</location>
        <topology evidence="2">Multi-pass membrane protein</topology>
    </subcellularLocation>
</comment>
<feature type="transmembrane region" description="Helical" evidence="16">
    <location>
        <begin position="227"/>
        <end position="246"/>
    </location>
</feature>
<evidence type="ECO:0000256" key="1">
    <source>
        <dbReference type="ARBA" id="ARBA00000900"/>
    </source>
</evidence>
<evidence type="ECO:0000259" key="17">
    <source>
        <dbReference type="PROSITE" id="PS50089"/>
    </source>
</evidence>
<keyword evidence="5 16" id="KW-0812">Transmembrane</keyword>
<evidence type="ECO:0000256" key="14">
    <source>
        <dbReference type="PROSITE-ProRule" id="PRU00175"/>
    </source>
</evidence>
<feature type="transmembrane region" description="Helical" evidence="16">
    <location>
        <begin position="7"/>
        <end position="25"/>
    </location>
</feature>
<gene>
    <name evidence="18" type="ORF">AAG570_000897</name>
</gene>
<evidence type="ECO:0000256" key="13">
    <source>
        <dbReference type="ARBA" id="ARBA00023136"/>
    </source>
</evidence>
<dbReference type="EMBL" id="JBFDAA010000001">
    <property type="protein sequence ID" value="KAL1140971.1"/>
    <property type="molecule type" value="Genomic_DNA"/>
</dbReference>
<evidence type="ECO:0000256" key="12">
    <source>
        <dbReference type="ARBA" id="ARBA00023128"/>
    </source>
</evidence>
<proteinExistence type="predicted"/>
<keyword evidence="19" id="KW-1185">Reference proteome</keyword>
<keyword evidence="4" id="KW-0808">Transferase</keyword>
<keyword evidence="13 16" id="KW-0472">Membrane</keyword>
<dbReference type="SMART" id="SM00184">
    <property type="entry name" value="RING"/>
    <property type="match status" value="1"/>
</dbReference>
<keyword evidence="10" id="KW-0862">Zinc</keyword>
<dbReference type="GO" id="GO:0061630">
    <property type="term" value="F:ubiquitin protein ligase activity"/>
    <property type="evidence" value="ECO:0007669"/>
    <property type="project" value="UniProtKB-EC"/>
</dbReference>
<comment type="caution">
    <text evidence="18">The sequence shown here is derived from an EMBL/GenBank/DDBJ whole genome shotgun (WGS) entry which is preliminary data.</text>
</comment>
<evidence type="ECO:0000256" key="7">
    <source>
        <dbReference type="ARBA" id="ARBA00022771"/>
    </source>
</evidence>
<protein>
    <recommendedName>
        <fullName evidence="3">RING-type E3 ubiquitin transferase</fullName>
        <ecNumber evidence="3">2.3.2.27</ecNumber>
    </recommendedName>
</protein>
<dbReference type="SUPFAM" id="SSF57850">
    <property type="entry name" value="RING/U-box"/>
    <property type="match status" value="1"/>
</dbReference>
<dbReference type="GO" id="GO:0005741">
    <property type="term" value="C:mitochondrial outer membrane"/>
    <property type="evidence" value="ECO:0007669"/>
    <property type="project" value="UniProtKB-SubCell"/>
</dbReference>
<evidence type="ECO:0000256" key="11">
    <source>
        <dbReference type="ARBA" id="ARBA00022989"/>
    </source>
</evidence>
<keyword evidence="6" id="KW-0479">Metal-binding</keyword>
<evidence type="ECO:0000256" key="15">
    <source>
        <dbReference type="SAM" id="Coils"/>
    </source>
</evidence>
<dbReference type="PROSITE" id="PS50089">
    <property type="entry name" value="ZF_RING_2"/>
    <property type="match status" value="1"/>
</dbReference>
<dbReference type="InterPro" id="IPR001841">
    <property type="entry name" value="Znf_RING"/>
</dbReference>
<reference evidence="18 19" key="1">
    <citation type="submission" date="2024-07" db="EMBL/GenBank/DDBJ databases">
        <title>Chromosome-level genome assembly of the water stick insect Ranatra chinensis (Heteroptera: Nepidae).</title>
        <authorList>
            <person name="Liu X."/>
        </authorList>
    </citation>
    <scope>NUCLEOTIDE SEQUENCE [LARGE SCALE GENOMIC DNA]</scope>
    <source>
        <strain evidence="18">Cailab_2021Rc</strain>
        <tissue evidence="18">Muscle</tissue>
    </source>
</reference>
<keyword evidence="8" id="KW-0833">Ubl conjugation pathway</keyword>
<name>A0ABD0YYE3_9HEMI</name>
<keyword evidence="7 14" id="KW-0863">Zinc-finger</keyword>
<evidence type="ECO:0000256" key="2">
    <source>
        <dbReference type="ARBA" id="ARBA00004374"/>
    </source>
</evidence>
<evidence type="ECO:0000256" key="5">
    <source>
        <dbReference type="ARBA" id="ARBA00022692"/>
    </source>
</evidence>
<dbReference type="Proteomes" id="UP001558652">
    <property type="component" value="Unassembled WGS sequence"/>
</dbReference>
<dbReference type="InterPro" id="IPR013083">
    <property type="entry name" value="Znf_RING/FYVE/PHD"/>
</dbReference>
<dbReference type="InterPro" id="IPR051652">
    <property type="entry name" value="MDM2_MDM4_MUL1"/>
</dbReference>
<evidence type="ECO:0000256" key="9">
    <source>
        <dbReference type="ARBA" id="ARBA00022787"/>
    </source>
</evidence>
<keyword evidence="9" id="KW-1000">Mitochondrion outer membrane</keyword>
<evidence type="ECO:0000313" key="19">
    <source>
        <dbReference type="Proteomes" id="UP001558652"/>
    </source>
</evidence>
<dbReference type="EC" id="2.3.2.27" evidence="3"/>
<keyword evidence="15" id="KW-0175">Coiled coil</keyword>
<sequence>MDSWGEAIALGVNAIIFGLCSNFYFKYSYTINIVERAQRLGVNPNIKRLNEESKKYVVVQGNVEAISKPIKSVNSPDISGVVQKITIREHAIARNASGFWADQKNILQEAFNVVPFVLKRGKWQVKILDPLSAEILDLDTVHDKFESSSLSLMDHLVGFFNGVRQRGIETTEELLKEGTVITAIGELSRGPENELQLSPSSAGYPYFITSMPVPSLLRKLEEQRMTFKWLTLLFGSIGLVFVTIVAKRWWNARKARLRDEEIKQKLEESRKERRKNVRVQEELPENQLCVVCRVNPKEIIILPCGHVSLCEDCSNNITTDCPVCRSPIYSKAAAFIS</sequence>
<dbReference type="PANTHER" id="PTHR12183">
    <property type="entry name" value="MITOCHONDRIAL UBIQUITIN LIGASE ACTIVATOR OF NFKB 1"/>
    <property type="match status" value="1"/>
</dbReference>
<accession>A0ABD0YYE3</accession>
<keyword evidence="12" id="KW-0496">Mitochondrion</keyword>
<evidence type="ECO:0000256" key="16">
    <source>
        <dbReference type="SAM" id="Phobius"/>
    </source>
</evidence>
<dbReference type="InterPro" id="IPR022170">
    <property type="entry name" value="MUL1-like"/>
</dbReference>